<evidence type="ECO:0000256" key="1">
    <source>
        <dbReference type="ARBA" id="ARBA00004141"/>
    </source>
</evidence>
<evidence type="ECO:0000313" key="7">
    <source>
        <dbReference type="Proteomes" id="UP000306409"/>
    </source>
</evidence>
<dbReference type="PANTHER" id="PTHR21716">
    <property type="entry name" value="TRANSMEMBRANE PROTEIN"/>
    <property type="match status" value="1"/>
</dbReference>
<organism evidence="6 7">
    <name type="scientific">Ruminiclostridium herbifermentans</name>
    <dbReference type="NCBI Taxonomy" id="2488810"/>
    <lineage>
        <taxon>Bacteria</taxon>
        <taxon>Bacillati</taxon>
        <taxon>Bacillota</taxon>
        <taxon>Clostridia</taxon>
        <taxon>Eubacteriales</taxon>
        <taxon>Oscillospiraceae</taxon>
        <taxon>Ruminiclostridium</taxon>
    </lineage>
</organism>
<reference evidence="6 7" key="1">
    <citation type="submission" date="2020-09" db="EMBL/GenBank/DDBJ databases">
        <title>Characterization and genome sequencing of Ruminiclostridium sp. nov. MA18.</title>
        <authorList>
            <person name="Rettenmaier R."/>
            <person name="Kowollik M.-L."/>
            <person name="Liebl W."/>
            <person name="Zverlov V."/>
        </authorList>
    </citation>
    <scope>NUCLEOTIDE SEQUENCE [LARGE SCALE GENOMIC DNA]</scope>
    <source>
        <strain evidence="6 7">MA18</strain>
    </source>
</reference>
<keyword evidence="5" id="KW-0472">Membrane</keyword>
<evidence type="ECO:0000256" key="3">
    <source>
        <dbReference type="ARBA" id="ARBA00022692"/>
    </source>
</evidence>
<name>A0A4U7JIM1_9FIRM</name>
<dbReference type="Proteomes" id="UP000306409">
    <property type="component" value="Chromosome"/>
</dbReference>
<keyword evidence="4" id="KW-1133">Transmembrane helix</keyword>
<dbReference type="Pfam" id="PF01594">
    <property type="entry name" value="AI-2E_transport"/>
    <property type="match status" value="1"/>
</dbReference>
<dbReference type="KEGG" id="rher:EHE19_001205"/>
<protein>
    <submittedName>
        <fullName evidence="6">AI-2E family transporter</fullName>
    </submittedName>
</protein>
<comment type="subcellular location">
    <subcellularLocation>
        <location evidence="1">Membrane</location>
        <topology evidence="1">Multi-pass membrane protein</topology>
    </subcellularLocation>
</comment>
<sequence>MTTIKSIFSRQLPRRLLILLAFAAVIYLLRGMVNMFLLTFIFSYLGYTASNYFFSKAKIVNSKLLKAIIITIYLGILAFGTSILYKYIPVIISQLKSIIFQATIFLNSTYENDALNYIISLIKDFKITTYIGDNVDTLLKSITNIGKWGFDIFIAIILSLFFILENTKISKFTSGFKYSKIGIIYEELSFFGNKFLQSFGKVIQTQITISFINCILSMILLSILKFPQILGLGFMIFVLGLVPVAGVIISLIPLSIIAFNIGGFKMIIYILILIAILHAIESYILNPKLMSQKTKLPVFYTFVVLIVSENLLGIWGLIIGIPIFIFILDVLEVKQFDITTNSDTENTE</sequence>
<keyword evidence="3" id="KW-0812">Transmembrane</keyword>
<dbReference type="EMBL" id="CP061336">
    <property type="protein sequence ID" value="QNU67201.1"/>
    <property type="molecule type" value="Genomic_DNA"/>
</dbReference>
<keyword evidence="7" id="KW-1185">Reference proteome</keyword>
<dbReference type="AlphaFoldDB" id="A0A4U7JIM1"/>
<evidence type="ECO:0000256" key="2">
    <source>
        <dbReference type="ARBA" id="ARBA00009773"/>
    </source>
</evidence>
<accession>A0A4U7JIM1</accession>
<dbReference type="OrthoDB" id="9772136at2"/>
<dbReference type="GO" id="GO:0055085">
    <property type="term" value="P:transmembrane transport"/>
    <property type="evidence" value="ECO:0007669"/>
    <property type="project" value="TreeGrafter"/>
</dbReference>
<evidence type="ECO:0000256" key="5">
    <source>
        <dbReference type="ARBA" id="ARBA00023136"/>
    </source>
</evidence>
<proteinExistence type="inferred from homology"/>
<dbReference type="RefSeq" id="WP_137697268.1">
    <property type="nucleotide sequence ID" value="NZ_CP061336.1"/>
</dbReference>
<comment type="similarity">
    <text evidence="2">Belongs to the autoinducer-2 exporter (AI-2E) (TC 2.A.86) family.</text>
</comment>
<evidence type="ECO:0000256" key="4">
    <source>
        <dbReference type="ARBA" id="ARBA00022989"/>
    </source>
</evidence>
<dbReference type="GO" id="GO:0016020">
    <property type="term" value="C:membrane"/>
    <property type="evidence" value="ECO:0007669"/>
    <property type="project" value="UniProtKB-SubCell"/>
</dbReference>
<evidence type="ECO:0000313" key="6">
    <source>
        <dbReference type="EMBL" id="QNU67201.1"/>
    </source>
</evidence>
<dbReference type="InterPro" id="IPR002549">
    <property type="entry name" value="AI-2E-like"/>
</dbReference>
<dbReference type="PANTHER" id="PTHR21716:SF62">
    <property type="entry name" value="TRANSPORT PROTEIN YDBI-RELATED"/>
    <property type="match status" value="1"/>
</dbReference>
<gene>
    <name evidence="6" type="ORF">EHE19_001205</name>
</gene>